<feature type="compositionally biased region" description="Polar residues" evidence="1">
    <location>
        <begin position="609"/>
        <end position="626"/>
    </location>
</feature>
<dbReference type="Pfam" id="PF00564">
    <property type="entry name" value="PB1"/>
    <property type="match status" value="1"/>
</dbReference>
<accession>A0A1X6NF63</accession>
<dbReference type="RefSeq" id="XP_024344062.1">
    <property type="nucleotide sequence ID" value="XM_024478122.1"/>
</dbReference>
<dbReference type="AlphaFoldDB" id="A0A1X6NF63"/>
<feature type="compositionally biased region" description="Basic and acidic residues" evidence="1">
    <location>
        <begin position="219"/>
        <end position="228"/>
    </location>
</feature>
<dbReference type="Proteomes" id="UP000194127">
    <property type="component" value="Unassembled WGS sequence"/>
</dbReference>
<feature type="compositionally biased region" description="Basic and acidic residues" evidence="1">
    <location>
        <begin position="169"/>
        <end position="179"/>
    </location>
</feature>
<feature type="compositionally biased region" description="Low complexity" evidence="1">
    <location>
        <begin position="206"/>
        <end position="215"/>
    </location>
</feature>
<dbReference type="STRING" id="670580.A0A1X6NF63"/>
<feature type="domain" description="PB1" evidence="2">
    <location>
        <begin position="1"/>
        <end position="87"/>
    </location>
</feature>
<evidence type="ECO:0000256" key="1">
    <source>
        <dbReference type="SAM" id="MobiDB-lite"/>
    </source>
</evidence>
<dbReference type="EMBL" id="KZ110591">
    <property type="protein sequence ID" value="OSX67268.1"/>
    <property type="molecule type" value="Genomic_DNA"/>
</dbReference>
<dbReference type="GeneID" id="36323072"/>
<dbReference type="InterPro" id="IPR000270">
    <property type="entry name" value="PB1_dom"/>
</dbReference>
<feature type="compositionally biased region" description="Polar residues" evidence="1">
    <location>
        <begin position="498"/>
        <end position="507"/>
    </location>
</feature>
<feature type="compositionally biased region" description="Polar residues" evidence="1">
    <location>
        <begin position="530"/>
        <end position="539"/>
    </location>
</feature>
<feature type="compositionally biased region" description="Basic residues" evidence="1">
    <location>
        <begin position="416"/>
        <end position="425"/>
    </location>
</feature>
<dbReference type="Gene3D" id="3.10.20.90">
    <property type="entry name" value="Phosphatidylinositol 3-kinase Catalytic Subunit, Chain A, domain 1"/>
    <property type="match status" value="1"/>
</dbReference>
<feature type="region of interest" description="Disordered" evidence="1">
    <location>
        <begin position="527"/>
        <end position="547"/>
    </location>
</feature>
<evidence type="ECO:0000259" key="2">
    <source>
        <dbReference type="PROSITE" id="PS51745"/>
    </source>
</evidence>
<dbReference type="PROSITE" id="PS51745">
    <property type="entry name" value="PB1"/>
    <property type="match status" value="1"/>
</dbReference>
<feature type="region of interest" description="Disordered" evidence="1">
    <location>
        <begin position="93"/>
        <end position="113"/>
    </location>
</feature>
<evidence type="ECO:0000313" key="3">
    <source>
        <dbReference type="EMBL" id="OSX67268.1"/>
    </source>
</evidence>
<dbReference type="InterPro" id="IPR053793">
    <property type="entry name" value="PB1-like"/>
</dbReference>
<feature type="region of interest" description="Disordered" evidence="1">
    <location>
        <begin position="469"/>
        <end position="507"/>
    </location>
</feature>
<evidence type="ECO:0000313" key="4">
    <source>
        <dbReference type="Proteomes" id="UP000194127"/>
    </source>
</evidence>
<gene>
    <name evidence="3" type="ORF">POSPLADRAFT_1042515</name>
</gene>
<sequence length="626" mass="66158">MATFHIKLSRPPDGLTRKFVDAAPPSWAKLAARIESLYHIPLADIAVSYIDQDGDEVTLSSEEELQEYYKLLPPVSGEPTVIRFDVRDLAERNKPLPATPRSSGVSASAGAGAGYRGTFGQGIPMMYEVEDDWQRVAPGLGSVFLAGHETPDDSDGPHAFVELIESDVDGSRARDEDRQSAVSLADSELTASTPTPDKGKGKARSSRSSTESVVSAQGPEKHPVHVMEIDSDTSTPEGTVRTGKSTPVSRRDSTPRPVATGADAAPDPPLPDLDDDVPTTPTASLTNDVANLFGTLSTVFASHPELSEGVRNIVHNATSGTYWHAHRESVARAADEIRRSALAGSADARQIGTDARRAAEEAAGRRVAEAIANVVRVIGDVTGGAAGATGPDTSTPRSRRGSGHPRGSHPHDFGRHGHHHHHHHPSPPGEGWDDMLADLEPPEWMGSWGHGRAPGIMALDLIDSDVAMTDGEAPDSAQPVTSEEDRTPEKKKKAGDSPTANSPLQIISTARGPFPQLEMFPVPVRRSHTMHGTGQRNPTAASASSPAADAITRRLGDMGFTADAYPSIPEQISTRVPRNAQLSREAEDTIVTDVLEHLLETSPAGPPQASGSGDVASSSNATGPSS</sequence>
<keyword evidence="4" id="KW-1185">Reference proteome</keyword>
<dbReference type="SUPFAM" id="SSF54277">
    <property type="entry name" value="CAD &amp; PB1 domains"/>
    <property type="match status" value="1"/>
</dbReference>
<organism evidence="3 4">
    <name type="scientific">Postia placenta MAD-698-R-SB12</name>
    <dbReference type="NCBI Taxonomy" id="670580"/>
    <lineage>
        <taxon>Eukaryota</taxon>
        <taxon>Fungi</taxon>
        <taxon>Dikarya</taxon>
        <taxon>Basidiomycota</taxon>
        <taxon>Agaricomycotina</taxon>
        <taxon>Agaricomycetes</taxon>
        <taxon>Polyporales</taxon>
        <taxon>Adustoporiaceae</taxon>
        <taxon>Rhodonia</taxon>
    </lineage>
</organism>
<feature type="region of interest" description="Disordered" evidence="1">
    <location>
        <begin position="166"/>
        <end position="280"/>
    </location>
</feature>
<dbReference type="OrthoDB" id="661148at2759"/>
<reference evidence="3 4" key="1">
    <citation type="submission" date="2017-04" db="EMBL/GenBank/DDBJ databases">
        <title>Genome Sequence of the Model Brown-Rot Fungus Postia placenta SB12.</title>
        <authorList>
            <consortium name="DOE Joint Genome Institute"/>
            <person name="Gaskell J."/>
            <person name="Kersten P."/>
            <person name="Larrondo L.F."/>
            <person name="Canessa P."/>
            <person name="Martinez D."/>
            <person name="Hibbett D."/>
            <person name="Schmoll M."/>
            <person name="Kubicek C.P."/>
            <person name="Martinez A.T."/>
            <person name="Yadav J."/>
            <person name="Master E."/>
            <person name="Magnuson J.K."/>
            <person name="James T."/>
            <person name="Yaver D."/>
            <person name="Berka R."/>
            <person name="Labutti K."/>
            <person name="Lipzen A."/>
            <person name="Aerts A."/>
            <person name="Barry K."/>
            <person name="Henrissat B."/>
            <person name="Blanchette R."/>
            <person name="Grigoriev I."/>
            <person name="Cullen D."/>
        </authorList>
    </citation>
    <scope>NUCLEOTIDE SEQUENCE [LARGE SCALE GENOMIC DNA]</scope>
    <source>
        <strain evidence="3 4">MAD-698-R-SB12</strain>
    </source>
</reference>
<name>A0A1X6NF63_9APHY</name>
<feature type="region of interest" description="Disordered" evidence="1">
    <location>
        <begin position="576"/>
        <end position="626"/>
    </location>
</feature>
<feature type="region of interest" description="Disordered" evidence="1">
    <location>
        <begin position="382"/>
        <end position="438"/>
    </location>
</feature>
<proteinExistence type="predicted"/>
<protein>
    <recommendedName>
        <fullName evidence="2">PB1 domain-containing protein</fullName>
    </recommendedName>
</protein>
<feature type="compositionally biased region" description="Basic residues" evidence="1">
    <location>
        <begin position="397"/>
        <end position="408"/>
    </location>
</feature>
<feature type="compositionally biased region" description="Polar residues" evidence="1">
    <location>
        <begin position="232"/>
        <end position="248"/>
    </location>
</feature>